<keyword evidence="1" id="KW-0812">Transmembrane</keyword>
<accession>A0A927CRP4</accession>
<keyword evidence="3" id="KW-1185">Reference proteome</keyword>
<dbReference type="Proteomes" id="UP000632125">
    <property type="component" value="Unassembled WGS sequence"/>
</dbReference>
<gene>
    <name evidence="2" type="ORF">IDH41_30550</name>
</gene>
<name>A0A927CRP4_9BACL</name>
<evidence type="ECO:0000256" key="1">
    <source>
        <dbReference type="SAM" id="Phobius"/>
    </source>
</evidence>
<proteinExistence type="predicted"/>
<evidence type="ECO:0000313" key="2">
    <source>
        <dbReference type="EMBL" id="MBD2872909.1"/>
    </source>
</evidence>
<keyword evidence="1" id="KW-1133">Transmembrane helix</keyword>
<organism evidence="2 3">
    <name type="scientific">Paenibacillus arenilitoris</name>
    <dbReference type="NCBI Taxonomy" id="2772299"/>
    <lineage>
        <taxon>Bacteria</taxon>
        <taxon>Bacillati</taxon>
        <taxon>Bacillota</taxon>
        <taxon>Bacilli</taxon>
        <taxon>Bacillales</taxon>
        <taxon>Paenibacillaceae</taxon>
        <taxon>Paenibacillus</taxon>
    </lineage>
</organism>
<comment type="caution">
    <text evidence="2">The sequence shown here is derived from an EMBL/GenBank/DDBJ whole genome shotgun (WGS) entry which is preliminary data.</text>
</comment>
<reference evidence="2" key="1">
    <citation type="submission" date="2020-09" db="EMBL/GenBank/DDBJ databases">
        <title>A novel bacterium of genus Paenibacillus, isolated from South China Sea.</title>
        <authorList>
            <person name="Huang H."/>
            <person name="Mo K."/>
            <person name="Hu Y."/>
        </authorList>
    </citation>
    <scope>NUCLEOTIDE SEQUENCE</scope>
    <source>
        <strain evidence="2">IB182493</strain>
    </source>
</reference>
<sequence length="99" mass="11124">MDQLMQWLFAPAILVSLAFSAVFSFKARRSKDVKTRGMMAARMNISMGVMLLFIAGVQLFWSGESTLRIVIGAIFMVIGIFNLFAGLRNLSLYRAARDR</sequence>
<dbReference type="Pfam" id="PF14007">
    <property type="entry name" value="YtpI"/>
    <property type="match status" value="1"/>
</dbReference>
<dbReference type="AlphaFoldDB" id="A0A927CRP4"/>
<feature type="transmembrane region" description="Helical" evidence="1">
    <location>
        <begin position="6"/>
        <end position="27"/>
    </location>
</feature>
<dbReference type="InterPro" id="IPR025618">
    <property type="entry name" value="YtpI"/>
</dbReference>
<dbReference type="RefSeq" id="WP_190868031.1">
    <property type="nucleotide sequence ID" value="NZ_JACXIY010000066.1"/>
</dbReference>
<evidence type="ECO:0000313" key="3">
    <source>
        <dbReference type="Proteomes" id="UP000632125"/>
    </source>
</evidence>
<feature type="transmembrane region" description="Helical" evidence="1">
    <location>
        <begin position="67"/>
        <end position="87"/>
    </location>
</feature>
<feature type="transmembrane region" description="Helical" evidence="1">
    <location>
        <begin position="39"/>
        <end position="61"/>
    </location>
</feature>
<keyword evidence="1" id="KW-0472">Membrane</keyword>
<protein>
    <submittedName>
        <fullName evidence="2">YtpI family protein</fullName>
    </submittedName>
</protein>
<dbReference type="EMBL" id="JACXIY010000066">
    <property type="protein sequence ID" value="MBD2872909.1"/>
    <property type="molecule type" value="Genomic_DNA"/>
</dbReference>